<proteinExistence type="predicted"/>
<evidence type="ECO:0000313" key="2">
    <source>
        <dbReference type="Proteomes" id="UP001163603"/>
    </source>
</evidence>
<evidence type="ECO:0000313" key="1">
    <source>
        <dbReference type="EMBL" id="KAJ0037966.1"/>
    </source>
</evidence>
<sequence>MIESDQQFSPNNFDSFLYGLLQDPQTQHLAYEYYSKAKENREFRPEKPTLKLLMRYLIKSKKWGLVISLSEDFKIYNVFPDANTCSTLITSCISARKFKVLNSLLQVLKTDGDIAVLAFDSAMRGYNKLHMYSSTITVYETMKSAEIVPNSSCYCQIMEAYNKIGDTEKVVSLFHEFEGKKLDATPFFTNIYRLVCDSLGKCGRASEALKIFRDMTRKGISEDSCIYASLICSFASIREVKIAEELFKEAEEKRVLRDPEVFLKVVLMYVEQGSMEKTLDIVVSMKNAKLKVSDCILCAIVNGFCKKRGYWAAIKVYEQLISQGCSPGQVTYASIINAYCRIGLYSKAEMVFSEMQEKGFDKCVVAYSSIVAMYGKTGRIRDAMRLVAKMKAKGCEPNVWIYNSLMDMHGRAKNLRQVEKLWKEMKRRKVAADKVSYTSVISAYNKAREFEKCVNFYNEYRMNGGVIDRAMGGIMVGVFSKLSRIEELVKLLRDMKSEGTRLDERLYHSALNALRDAGLQMQVQWLQQNFEGT</sequence>
<name>A0ACC0YKM0_9ROSI</name>
<accession>A0ACC0YKM0</accession>
<comment type="caution">
    <text evidence="1">The sequence shown here is derived from an EMBL/GenBank/DDBJ whole genome shotgun (WGS) entry which is preliminary data.</text>
</comment>
<dbReference type="Proteomes" id="UP001163603">
    <property type="component" value="Chromosome 6"/>
</dbReference>
<reference evidence="2" key="1">
    <citation type="journal article" date="2023" name="G3 (Bethesda)">
        <title>Genome assembly and association tests identify interacting loci associated with vigor, precocity, and sex in interspecific pistachio rootstocks.</title>
        <authorList>
            <person name="Palmer W."/>
            <person name="Jacygrad E."/>
            <person name="Sagayaradj S."/>
            <person name="Cavanaugh K."/>
            <person name="Han R."/>
            <person name="Bertier L."/>
            <person name="Beede B."/>
            <person name="Kafkas S."/>
            <person name="Golino D."/>
            <person name="Preece J."/>
            <person name="Michelmore R."/>
        </authorList>
    </citation>
    <scope>NUCLEOTIDE SEQUENCE [LARGE SCALE GENOMIC DNA]</scope>
</reference>
<gene>
    <name evidence="1" type="ORF">Pint_22533</name>
</gene>
<dbReference type="EMBL" id="CM047741">
    <property type="protein sequence ID" value="KAJ0037966.1"/>
    <property type="molecule type" value="Genomic_DNA"/>
</dbReference>
<protein>
    <submittedName>
        <fullName evidence="1">Uncharacterized protein</fullName>
    </submittedName>
</protein>
<organism evidence="1 2">
    <name type="scientific">Pistacia integerrima</name>
    <dbReference type="NCBI Taxonomy" id="434235"/>
    <lineage>
        <taxon>Eukaryota</taxon>
        <taxon>Viridiplantae</taxon>
        <taxon>Streptophyta</taxon>
        <taxon>Embryophyta</taxon>
        <taxon>Tracheophyta</taxon>
        <taxon>Spermatophyta</taxon>
        <taxon>Magnoliopsida</taxon>
        <taxon>eudicotyledons</taxon>
        <taxon>Gunneridae</taxon>
        <taxon>Pentapetalae</taxon>
        <taxon>rosids</taxon>
        <taxon>malvids</taxon>
        <taxon>Sapindales</taxon>
        <taxon>Anacardiaceae</taxon>
        <taxon>Pistacia</taxon>
    </lineage>
</organism>
<keyword evidence="2" id="KW-1185">Reference proteome</keyword>